<dbReference type="PANTHER" id="PTHR30251:SF4">
    <property type="entry name" value="SLR1668 PROTEIN"/>
    <property type="match status" value="1"/>
</dbReference>
<comment type="caution">
    <text evidence="3">The sequence shown here is derived from an EMBL/GenBank/DDBJ whole genome shotgun (WGS) entry which is preliminary data.</text>
</comment>
<protein>
    <recommendedName>
        <fullName evidence="2">Pili assembly chaperone N-terminal domain-containing protein</fullName>
    </recommendedName>
</protein>
<dbReference type="EMBL" id="LBIC01000009">
    <property type="protein sequence ID" value="KKW90618.1"/>
    <property type="molecule type" value="Genomic_DNA"/>
</dbReference>
<evidence type="ECO:0000313" key="4">
    <source>
        <dbReference type="Proteomes" id="UP000033874"/>
    </source>
</evidence>
<dbReference type="STRING" id="56193.YP76_18765"/>
<dbReference type="InterPro" id="IPR050643">
    <property type="entry name" value="Periplasmic_pilus_chap"/>
</dbReference>
<keyword evidence="1" id="KW-0732">Signal</keyword>
<evidence type="ECO:0000256" key="1">
    <source>
        <dbReference type="SAM" id="SignalP"/>
    </source>
</evidence>
<gene>
    <name evidence="3" type="ORF">YP76_18765</name>
</gene>
<dbReference type="Proteomes" id="UP000033874">
    <property type="component" value="Unassembled WGS sequence"/>
</dbReference>
<evidence type="ECO:0000259" key="2">
    <source>
        <dbReference type="Pfam" id="PF00345"/>
    </source>
</evidence>
<feature type="chain" id="PRO_5005650287" description="Pili assembly chaperone N-terminal domain-containing protein" evidence="1">
    <location>
        <begin position="29"/>
        <end position="243"/>
    </location>
</feature>
<evidence type="ECO:0000313" key="3">
    <source>
        <dbReference type="EMBL" id="KKW90618.1"/>
    </source>
</evidence>
<dbReference type="SUPFAM" id="SSF49354">
    <property type="entry name" value="PapD-like"/>
    <property type="match status" value="1"/>
</dbReference>
<organism evidence="3 4">
    <name type="scientific">Sphingobium chungbukense</name>
    <dbReference type="NCBI Taxonomy" id="56193"/>
    <lineage>
        <taxon>Bacteria</taxon>
        <taxon>Pseudomonadati</taxon>
        <taxon>Pseudomonadota</taxon>
        <taxon>Alphaproteobacteria</taxon>
        <taxon>Sphingomonadales</taxon>
        <taxon>Sphingomonadaceae</taxon>
        <taxon>Sphingobium</taxon>
    </lineage>
</organism>
<dbReference type="InterPro" id="IPR013783">
    <property type="entry name" value="Ig-like_fold"/>
</dbReference>
<feature type="signal peptide" evidence="1">
    <location>
        <begin position="1"/>
        <end position="28"/>
    </location>
</feature>
<dbReference type="GO" id="GO:0071555">
    <property type="term" value="P:cell wall organization"/>
    <property type="evidence" value="ECO:0007669"/>
    <property type="project" value="InterPro"/>
</dbReference>
<accession>A0A0M3AKY0</accession>
<dbReference type="AlphaFoldDB" id="A0A0M3AKY0"/>
<proteinExistence type="predicted"/>
<dbReference type="InterPro" id="IPR008962">
    <property type="entry name" value="PapD-like_sf"/>
</dbReference>
<dbReference type="PANTHER" id="PTHR30251">
    <property type="entry name" value="PILUS ASSEMBLY CHAPERONE"/>
    <property type="match status" value="1"/>
</dbReference>
<reference evidence="3 4" key="1">
    <citation type="submission" date="2015-04" db="EMBL/GenBank/DDBJ databases">
        <title>Genome sequence of aromatic hydrocarbons-degrading Sphingobium chungbukense DJ77.</title>
        <authorList>
            <person name="Kim Y.-C."/>
            <person name="Chae J.-C."/>
        </authorList>
    </citation>
    <scope>NUCLEOTIDE SEQUENCE [LARGE SCALE GENOMIC DNA]</scope>
    <source>
        <strain evidence="3 4">DJ77</strain>
    </source>
</reference>
<feature type="domain" description="Pili assembly chaperone N-terminal" evidence="2">
    <location>
        <begin position="32"/>
        <end position="150"/>
    </location>
</feature>
<keyword evidence="4" id="KW-1185">Reference proteome</keyword>
<dbReference type="GO" id="GO:0030288">
    <property type="term" value="C:outer membrane-bounded periplasmic space"/>
    <property type="evidence" value="ECO:0007669"/>
    <property type="project" value="InterPro"/>
</dbReference>
<dbReference type="Pfam" id="PF00345">
    <property type="entry name" value="PapD_N"/>
    <property type="match status" value="1"/>
</dbReference>
<name>A0A0M3AKY0_9SPHN</name>
<dbReference type="Gene3D" id="2.60.40.10">
    <property type="entry name" value="Immunoglobulins"/>
    <property type="match status" value="1"/>
</dbReference>
<sequence>MMREQGVKRLLFLGMVATAMVAAMPARAQELGISPVRVEMTGDERAATITVRNTSGAPVNLQVRALDWRQAGGTEHFTPTDMLMASPPIAALAPGDTQIVRLVADGLQPIAAEKAFRLVLDQIPSAAPLEGAGMRIQLRVLVPVFVLPKGGLRPDLHWRAKRASEGLILTVVNDGARHDRLLNLKIMTGAGAPIALPSTNTGYVLSGGSQSWTVPAVPENVRALRISGEGEFGGISADVSIAP</sequence>
<dbReference type="InterPro" id="IPR016147">
    <property type="entry name" value="Pili_assmbl_chaperone_N"/>
</dbReference>
<dbReference type="PATRIC" id="fig|56193.3.peg.3944"/>